<dbReference type="AlphaFoldDB" id="A0AAN9PY40"/>
<proteinExistence type="predicted"/>
<protein>
    <submittedName>
        <fullName evidence="1">Uncharacterized protein</fullName>
    </submittedName>
</protein>
<gene>
    <name evidence="1" type="ORF">VNO77_33893</name>
</gene>
<organism evidence="1 2">
    <name type="scientific">Canavalia gladiata</name>
    <name type="common">Sword bean</name>
    <name type="synonym">Dolichos gladiatus</name>
    <dbReference type="NCBI Taxonomy" id="3824"/>
    <lineage>
        <taxon>Eukaryota</taxon>
        <taxon>Viridiplantae</taxon>
        <taxon>Streptophyta</taxon>
        <taxon>Embryophyta</taxon>
        <taxon>Tracheophyta</taxon>
        <taxon>Spermatophyta</taxon>
        <taxon>Magnoliopsida</taxon>
        <taxon>eudicotyledons</taxon>
        <taxon>Gunneridae</taxon>
        <taxon>Pentapetalae</taxon>
        <taxon>rosids</taxon>
        <taxon>fabids</taxon>
        <taxon>Fabales</taxon>
        <taxon>Fabaceae</taxon>
        <taxon>Papilionoideae</taxon>
        <taxon>50 kb inversion clade</taxon>
        <taxon>NPAAA clade</taxon>
        <taxon>indigoferoid/millettioid clade</taxon>
        <taxon>Phaseoleae</taxon>
        <taxon>Canavalia</taxon>
    </lineage>
</organism>
<accession>A0AAN9PY40</accession>
<dbReference type="Proteomes" id="UP001367508">
    <property type="component" value="Unassembled WGS sequence"/>
</dbReference>
<evidence type="ECO:0000313" key="2">
    <source>
        <dbReference type="Proteomes" id="UP001367508"/>
    </source>
</evidence>
<comment type="caution">
    <text evidence="1">The sequence shown here is derived from an EMBL/GenBank/DDBJ whole genome shotgun (WGS) entry which is preliminary data.</text>
</comment>
<dbReference type="EMBL" id="JAYMYQ010000008">
    <property type="protein sequence ID" value="KAK7315351.1"/>
    <property type="molecule type" value="Genomic_DNA"/>
</dbReference>
<name>A0AAN9PY40_CANGL</name>
<sequence length="173" mass="18655">MEALPCKSNSSCVNFRITQALDIGQAWIVMQIFGCRGRDDGQDLGLLWLPSLHGSHGSKAERVNRIQVLELLLVQPSLQGAPTRCVLLIPPSCTLVLKQLEPLETTRSLVSSILRASPALTTPGTSHSRRSTRRAFFLTASGCLGVTCGHSDTSYQAILGAFRPFCMPSVSCG</sequence>
<evidence type="ECO:0000313" key="1">
    <source>
        <dbReference type="EMBL" id="KAK7315351.1"/>
    </source>
</evidence>
<reference evidence="1 2" key="1">
    <citation type="submission" date="2024-01" db="EMBL/GenBank/DDBJ databases">
        <title>The genomes of 5 underutilized Papilionoideae crops provide insights into root nodulation and disease resistanc.</title>
        <authorList>
            <person name="Jiang F."/>
        </authorList>
    </citation>
    <scope>NUCLEOTIDE SEQUENCE [LARGE SCALE GENOMIC DNA]</scope>
    <source>
        <strain evidence="1">LVBAO_FW01</strain>
        <tissue evidence="1">Leaves</tissue>
    </source>
</reference>
<keyword evidence="2" id="KW-1185">Reference proteome</keyword>